<sequence>MKDETPRGRQGRAIALLIAGVCAVYLILLAVGDKLGWSQRTLALFDLAALAGFGMALWLIYGLWRSSRNDRDPDVKD</sequence>
<dbReference type="Proteomes" id="UP000245911">
    <property type="component" value="Unassembled WGS sequence"/>
</dbReference>
<dbReference type="RefSeq" id="WP_116559590.1">
    <property type="nucleotide sequence ID" value="NZ_JBLWYE010000004.1"/>
</dbReference>
<name>A0A2T8HQF9_9RHOB</name>
<dbReference type="OrthoDB" id="7658896at2"/>
<evidence type="ECO:0000313" key="3">
    <source>
        <dbReference type="Proteomes" id="UP000245911"/>
    </source>
</evidence>
<feature type="transmembrane region" description="Helical" evidence="1">
    <location>
        <begin position="43"/>
        <end position="64"/>
    </location>
</feature>
<dbReference type="AlphaFoldDB" id="A0A2T8HQF9"/>
<keyword evidence="1" id="KW-1133">Transmembrane helix</keyword>
<protein>
    <recommendedName>
        <fullName evidence="4">DUF5337 domain-containing protein</fullName>
    </recommendedName>
</protein>
<keyword evidence="1" id="KW-0472">Membrane</keyword>
<dbReference type="InterPro" id="IPR020308">
    <property type="entry name" value="Uncharacterised_Ynq1"/>
</dbReference>
<comment type="caution">
    <text evidence="2">The sequence shown here is derived from an EMBL/GenBank/DDBJ whole genome shotgun (WGS) entry which is preliminary data.</text>
</comment>
<keyword evidence="3" id="KW-1185">Reference proteome</keyword>
<gene>
    <name evidence="2" type="ORF">DDE20_16305</name>
</gene>
<organism evidence="2 3">
    <name type="scientific">Pararhodobacter oceanensis</name>
    <dbReference type="NCBI Taxonomy" id="2172121"/>
    <lineage>
        <taxon>Bacteria</taxon>
        <taxon>Pseudomonadati</taxon>
        <taxon>Pseudomonadota</taxon>
        <taxon>Alphaproteobacteria</taxon>
        <taxon>Rhodobacterales</taxon>
        <taxon>Paracoccaceae</taxon>
        <taxon>Pararhodobacter</taxon>
    </lineage>
</organism>
<evidence type="ECO:0000313" key="2">
    <source>
        <dbReference type="EMBL" id="PVH27671.1"/>
    </source>
</evidence>
<keyword evidence="1" id="KW-0812">Transmembrane</keyword>
<accession>A0A2T8HQF9</accession>
<proteinExistence type="predicted"/>
<feature type="transmembrane region" description="Helical" evidence="1">
    <location>
        <begin position="12"/>
        <end position="31"/>
    </location>
</feature>
<reference evidence="2 3" key="1">
    <citation type="submission" date="2018-04" db="EMBL/GenBank/DDBJ databases">
        <title>Pararhodobacter oceanense sp. nov., isolated from marine intertidal sediment.</title>
        <authorList>
            <person name="Wang X.-L."/>
            <person name="Du Z.-J."/>
        </authorList>
    </citation>
    <scope>NUCLEOTIDE SEQUENCE [LARGE SCALE GENOMIC DNA]</scope>
    <source>
        <strain evidence="2 3">AM505</strain>
    </source>
</reference>
<evidence type="ECO:0008006" key="4">
    <source>
        <dbReference type="Google" id="ProtNLM"/>
    </source>
</evidence>
<dbReference type="Pfam" id="PF17272">
    <property type="entry name" value="DUF5337"/>
    <property type="match status" value="1"/>
</dbReference>
<dbReference type="EMBL" id="QDKM01000010">
    <property type="protein sequence ID" value="PVH27671.1"/>
    <property type="molecule type" value="Genomic_DNA"/>
</dbReference>
<evidence type="ECO:0000256" key="1">
    <source>
        <dbReference type="SAM" id="Phobius"/>
    </source>
</evidence>